<gene>
    <name evidence="2" type="ORF">LTR36_003326</name>
</gene>
<proteinExistence type="predicted"/>
<feature type="compositionally biased region" description="Basic and acidic residues" evidence="1">
    <location>
        <begin position="58"/>
        <end position="72"/>
    </location>
</feature>
<evidence type="ECO:0000256" key="1">
    <source>
        <dbReference type="SAM" id="MobiDB-lite"/>
    </source>
</evidence>
<comment type="caution">
    <text evidence="2">The sequence shown here is derived from an EMBL/GenBank/DDBJ whole genome shotgun (WGS) entry which is preliminary data.</text>
</comment>
<dbReference type="Proteomes" id="UP001324427">
    <property type="component" value="Unassembled WGS sequence"/>
</dbReference>
<protein>
    <submittedName>
        <fullName evidence="2">Uncharacterized protein</fullName>
    </submittedName>
</protein>
<keyword evidence="3" id="KW-1185">Reference proteome</keyword>
<organism evidence="2 3">
    <name type="scientific">Oleoguttula mirabilis</name>
    <dbReference type="NCBI Taxonomy" id="1507867"/>
    <lineage>
        <taxon>Eukaryota</taxon>
        <taxon>Fungi</taxon>
        <taxon>Dikarya</taxon>
        <taxon>Ascomycota</taxon>
        <taxon>Pezizomycotina</taxon>
        <taxon>Dothideomycetes</taxon>
        <taxon>Dothideomycetidae</taxon>
        <taxon>Mycosphaerellales</taxon>
        <taxon>Teratosphaeriaceae</taxon>
        <taxon>Oleoguttula</taxon>
    </lineage>
</organism>
<accession>A0AAV9JXR0</accession>
<dbReference type="EMBL" id="JAVFHQ010000002">
    <property type="protein sequence ID" value="KAK4550359.1"/>
    <property type="molecule type" value="Genomic_DNA"/>
</dbReference>
<evidence type="ECO:0000313" key="3">
    <source>
        <dbReference type="Proteomes" id="UP001324427"/>
    </source>
</evidence>
<reference evidence="2 3" key="1">
    <citation type="submission" date="2021-11" db="EMBL/GenBank/DDBJ databases">
        <title>Black yeast isolated from Biological Soil Crust.</title>
        <authorList>
            <person name="Kurbessoian T."/>
        </authorList>
    </citation>
    <scope>NUCLEOTIDE SEQUENCE [LARGE SCALE GENOMIC DNA]</scope>
    <source>
        <strain evidence="2 3">CCFEE 5522</strain>
    </source>
</reference>
<dbReference type="AlphaFoldDB" id="A0AAV9JXR0"/>
<sequence length="108" mass="11516">MTDTSGTPISPVGQINPELTISAASINNEPVELDGTPTSPERLRRGSKPLVLENLGTAERERRARLHSERQADPAVLVDIPQTPQATELEMSGATKEEASSLSGRPST</sequence>
<feature type="region of interest" description="Disordered" evidence="1">
    <location>
        <begin position="26"/>
        <end position="108"/>
    </location>
</feature>
<name>A0AAV9JXR0_9PEZI</name>
<evidence type="ECO:0000313" key="2">
    <source>
        <dbReference type="EMBL" id="KAK4550359.1"/>
    </source>
</evidence>